<dbReference type="Pfam" id="PF00288">
    <property type="entry name" value="GHMP_kinases_N"/>
    <property type="match status" value="1"/>
</dbReference>
<comment type="caution">
    <text evidence="14">The sequence shown here is derived from an EMBL/GenBank/DDBJ whole genome shotgun (WGS) entry which is preliminary data.</text>
</comment>
<dbReference type="InterPro" id="IPR020568">
    <property type="entry name" value="Ribosomal_Su5_D2-typ_SF"/>
</dbReference>
<evidence type="ECO:0000313" key="15">
    <source>
        <dbReference type="Proteomes" id="UP000751190"/>
    </source>
</evidence>
<dbReference type="InterPro" id="IPR013750">
    <property type="entry name" value="GHMP_kinase_C_dom"/>
</dbReference>
<evidence type="ECO:0000256" key="2">
    <source>
        <dbReference type="ARBA" id="ARBA00007370"/>
    </source>
</evidence>
<dbReference type="HAMAP" id="MF_00384">
    <property type="entry name" value="Homoser_kinase"/>
    <property type="match status" value="1"/>
</dbReference>
<evidence type="ECO:0000259" key="13">
    <source>
        <dbReference type="Pfam" id="PF08544"/>
    </source>
</evidence>
<dbReference type="InterPro" id="IPR000870">
    <property type="entry name" value="Homoserine_kinase"/>
</dbReference>
<dbReference type="GO" id="GO:0009088">
    <property type="term" value="P:threonine biosynthetic process"/>
    <property type="evidence" value="ECO:0007669"/>
    <property type="project" value="UniProtKB-UniPathway"/>
</dbReference>
<keyword evidence="5" id="KW-0028">Amino-acid biosynthesis</keyword>
<dbReference type="SUPFAM" id="SSF54211">
    <property type="entry name" value="Ribosomal protein S5 domain 2-like"/>
    <property type="match status" value="1"/>
</dbReference>
<dbReference type="Gene3D" id="3.30.230.10">
    <property type="match status" value="1"/>
</dbReference>
<evidence type="ECO:0000313" key="14">
    <source>
        <dbReference type="EMBL" id="KAG8460764.1"/>
    </source>
</evidence>
<keyword evidence="8" id="KW-0547">Nucleotide-binding</keyword>
<proteinExistence type="inferred from homology"/>
<dbReference type="SUPFAM" id="SSF55060">
    <property type="entry name" value="GHMP Kinase, C-terminal domain"/>
    <property type="match status" value="1"/>
</dbReference>
<dbReference type="Gene3D" id="3.30.70.890">
    <property type="entry name" value="GHMP kinase, C-terminal domain"/>
    <property type="match status" value="1"/>
</dbReference>
<comment type="catalytic activity">
    <reaction evidence="11">
        <text>L-homoserine + ATP = O-phospho-L-homoserine + ADP + H(+)</text>
        <dbReference type="Rhea" id="RHEA:13985"/>
        <dbReference type="ChEBI" id="CHEBI:15378"/>
        <dbReference type="ChEBI" id="CHEBI:30616"/>
        <dbReference type="ChEBI" id="CHEBI:57476"/>
        <dbReference type="ChEBI" id="CHEBI:57590"/>
        <dbReference type="ChEBI" id="CHEBI:456216"/>
        <dbReference type="EC" id="2.7.1.39"/>
    </reaction>
    <physiologicalReaction direction="left-to-right" evidence="11">
        <dbReference type="Rhea" id="RHEA:13986"/>
    </physiologicalReaction>
</comment>
<name>A0A8J6C545_DIALT</name>
<dbReference type="GO" id="GO:0004413">
    <property type="term" value="F:homoserine kinase activity"/>
    <property type="evidence" value="ECO:0007669"/>
    <property type="project" value="UniProtKB-EC"/>
</dbReference>
<protein>
    <recommendedName>
        <fullName evidence="4">Homoserine kinase</fullName>
        <ecNumber evidence="3">2.7.1.39</ecNumber>
    </recommendedName>
</protein>
<feature type="domain" description="GHMP kinase N-terminal" evidence="12">
    <location>
        <begin position="80"/>
        <end position="167"/>
    </location>
</feature>
<accession>A0A8J6C545</accession>
<dbReference type="InterPro" id="IPR014721">
    <property type="entry name" value="Ribsml_uS5_D2-typ_fold_subgr"/>
</dbReference>
<dbReference type="PRINTS" id="PR00958">
    <property type="entry name" value="HOMSERKINASE"/>
</dbReference>
<feature type="domain" description="GHMP kinase C-terminal" evidence="13">
    <location>
        <begin position="246"/>
        <end position="292"/>
    </location>
</feature>
<evidence type="ECO:0000256" key="6">
    <source>
        <dbReference type="ARBA" id="ARBA00022679"/>
    </source>
</evidence>
<dbReference type="GO" id="GO:0005524">
    <property type="term" value="F:ATP binding"/>
    <property type="evidence" value="ECO:0007669"/>
    <property type="project" value="UniProtKB-KW"/>
</dbReference>
<dbReference type="OMA" id="CANRIPH"/>
<keyword evidence="10" id="KW-0067">ATP-binding</keyword>
<sequence>MRAPSRVVCRRLGGLSAAVARERVRVRVPATSANMGPGFDCLGIALTEHNLLAVERARAFSIEIVGEGADSLPRDESNFYYRAFKLGFAASAPAGAPIPPVKLTCTNAIPPARGLGSSSACLVAGVTAGFALNGHDARSGEIRDRVFQICAEQEGHPDNVAPAIYGGLQLSFLRDERGHFLTQRIPIHADARGATAVLFVPDFELPTKEARALLKPEVSRADAVFNIARAATIVHAFSSGRLPLLRWGAQDRLHQPQRGALFPLFKLIDAATGAGAHGAWLSGAGPTVCAMVGGASGADGARGARDAIDLHAPHEVGRAMVAAAKAAAMSGRLVMAQIDDAGVELDEV</sequence>
<dbReference type="PANTHER" id="PTHR20861:SF1">
    <property type="entry name" value="HOMOSERINE KINASE"/>
    <property type="match status" value="1"/>
</dbReference>
<evidence type="ECO:0000256" key="9">
    <source>
        <dbReference type="ARBA" id="ARBA00022777"/>
    </source>
</evidence>
<keyword evidence="9" id="KW-0418">Kinase</keyword>
<gene>
    <name evidence="14" type="ORF">KFE25_010819</name>
</gene>
<evidence type="ECO:0000256" key="1">
    <source>
        <dbReference type="ARBA" id="ARBA00005015"/>
    </source>
</evidence>
<evidence type="ECO:0000256" key="5">
    <source>
        <dbReference type="ARBA" id="ARBA00022605"/>
    </source>
</evidence>
<dbReference type="UniPathway" id="UPA00050">
    <property type="reaction ID" value="UER00064"/>
</dbReference>
<organism evidence="14 15">
    <name type="scientific">Diacronema lutheri</name>
    <name type="common">Unicellular marine alga</name>
    <name type="synonym">Monochrysis lutheri</name>
    <dbReference type="NCBI Taxonomy" id="2081491"/>
    <lineage>
        <taxon>Eukaryota</taxon>
        <taxon>Haptista</taxon>
        <taxon>Haptophyta</taxon>
        <taxon>Pavlovophyceae</taxon>
        <taxon>Pavlovales</taxon>
        <taxon>Pavlovaceae</taxon>
        <taxon>Diacronema</taxon>
    </lineage>
</organism>
<keyword evidence="7" id="KW-0791">Threonine biosynthesis</keyword>
<dbReference type="PROSITE" id="PS00627">
    <property type="entry name" value="GHMP_KINASES_ATP"/>
    <property type="match status" value="1"/>
</dbReference>
<dbReference type="InterPro" id="IPR006203">
    <property type="entry name" value="GHMP_knse_ATP-bd_CS"/>
</dbReference>
<dbReference type="InterPro" id="IPR036554">
    <property type="entry name" value="GHMP_kinase_C_sf"/>
</dbReference>
<evidence type="ECO:0000256" key="7">
    <source>
        <dbReference type="ARBA" id="ARBA00022697"/>
    </source>
</evidence>
<keyword evidence="15" id="KW-1185">Reference proteome</keyword>
<dbReference type="AlphaFoldDB" id="A0A8J6C545"/>
<dbReference type="EMBL" id="JAGTXO010000030">
    <property type="protein sequence ID" value="KAG8460764.1"/>
    <property type="molecule type" value="Genomic_DNA"/>
</dbReference>
<evidence type="ECO:0000259" key="12">
    <source>
        <dbReference type="Pfam" id="PF00288"/>
    </source>
</evidence>
<evidence type="ECO:0000256" key="11">
    <source>
        <dbReference type="ARBA" id="ARBA00049913"/>
    </source>
</evidence>
<dbReference type="PANTHER" id="PTHR20861">
    <property type="entry name" value="HOMOSERINE/4-DIPHOSPHOCYTIDYL-2-C-METHYL-D-ERYTHRITOL KINASE"/>
    <property type="match status" value="1"/>
</dbReference>
<comment type="pathway">
    <text evidence="1">Amino-acid biosynthesis; L-threonine biosynthesis; L-threonine from L-aspartate: step 4/5.</text>
</comment>
<evidence type="ECO:0000256" key="8">
    <source>
        <dbReference type="ARBA" id="ARBA00022741"/>
    </source>
</evidence>
<dbReference type="OrthoDB" id="195231at2759"/>
<evidence type="ECO:0000256" key="4">
    <source>
        <dbReference type="ARBA" id="ARBA00017858"/>
    </source>
</evidence>
<comment type="similarity">
    <text evidence="2">Belongs to the GHMP kinase family. Homoserine kinase subfamily.</text>
</comment>
<reference evidence="14" key="1">
    <citation type="submission" date="2021-05" db="EMBL/GenBank/DDBJ databases">
        <title>The genome of the haptophyte Pavlova lutheri (Diacronema luteri, Pavlovales) - a model for lipid biosynthesis in eukaryotic algae.</title>
        <authorList>
            <person name="Hulatt C.J."/>
            <person name="Posewitz M.C."/>
        </authorList>
    </citation>
    <scope>NUCLEOTIDE SEQUENCE</scope>
    <source>
        <strain evidence="14">NIVA-4/92</strain>
    </source>
</reference>
<keyword evidence="6" id="KW-0808">Transferase</keyword>
<evidence type="ECO:0000256" key="10">
    <source>
        <dbReference type="ARBA" id="ARBA00022840"/>
    </source>
</evidence>
<dbReference type="EC" id="2.7.1.39" evidence="3"/>
<evidence type="ECO:0000256" key="3">
    <source>
        <dbReference type="ARBA" id="ARBA00012078"/>
    </source>
</evidence>
<dbReference type="Pfam" id="PF08544">
    <property type="entry name" value="GHMP_kinases_C"/>
    <property type="match status" value="1"/>
</dbReference>
<dbReference type="Proteomes" id="UP000751190">
    <property type="component" value="Unassembled WGS sequence"/>
</dbReference>
<dbReference type="InterPro" id="IPR006204">
    <property type="entry name" value="GHMP_kinase_N_dom"/>
</dbReference>
<dbReference type="NCBIfam" id="TIGR00191">
    <property type="entry name" value="thrB"/>
    <property type="match status" value="1"/>
</dbReference>